<reference evidence="1" key="1">
    <citation type="submission" date="2019-09" db="EMBL/GenBank/DDBJ databases">
        <title>Draft genome information of white flower Hibiscus syriacus.</title>
        <authorList>
            <person name="Kim Y.-M."/>
        </authorList>
    </citation>
    <scope>NUCLEOTIDE SEQUENCE [LARGE SCALE GENOMIC DNA]</scope>
    <source>
        <strain evidence="1">YM2019G1</strain>
    </source>
</reference>
<dbReference type="EMBL" id="VEPZ02001623">
    <property type="protein sequence ID" value="KAE8665220.1"/>
    <property type="molecule type" value="Genomic_DNA"/>
</dbReference>
<sequence length="166" mass="18493">MDQSGHKGVTGLAFSTAMNVLVCSGADAQIFTWKLDGWGKCKSKLLQFPDERIPVMGSNTIVQFHQDQVHFLVVHETQLSIYEAKELECVHQWVPEDSTRISQATFAYDSQMVYAWFVDGKVAIFGASYLELKCQILPASYVPPSARSNAYPHAIAAHPQKPTQFA</sequence>
<dbReference type="InterPro" id="IPR027728">
    <property type="entry name" value="Topless_fam"/>
</dbReference>
<comment type="caution">
    <text evidence="1">The sequence shown here is derived from an EMBL/GenBank/DDBJ whole genome shotgun (WGS) entry which is preliminary data.</text>
</comment>
<dbReference type="PANTHER" id="PTHR44083">
    <property type="entry name" value="TOPLESS-RELATED PROTEIN 1-RELATED"/>
    <property type="match status" value="1"/>
</dbReference>
<dbReference type="Gene3D" id="2.130.10.10">
    <property type="entry name" value="YVTN repeat-like/Quinoprotein amine dehydrogenase"/>
    <property type="match status" value="1"/>
</dbReference>
<protein>
    <submittedName>
        <fullName evidence="1">Uncharacterized protein</fullName>
    </submittedName>
</protein>
<evidence type="ECO:0000313" key="2">
    <source>
        <dbReference type="Proteomes" id="UP000436088"/>
    </source>
</evidence>
<dbReference type="AlphaFoldDB" id="A0A6A2X7Z1"/>
<dbReference type="InterPro" id="IPR015943">
    <property type="entry name" value="WD40/YVTN_repeat-like_dom_sf"/>
</dbReference>
<organism evidence="1 2">
    <name type="scientific">Hibiscus syriacus</name>
    <name type="common">Rose of Sharon</name>
    <dbReference type="NCBI Taxonomy" id="106335"/>
    <lineage>
        <taxon>Eukaryota</taxon>
        <taxon>Viridiplantae</taxon>
        <taxon>Streptophyta</taxon>
        <taxon>Embryophyta</taxon>
        <taxon>Tracheophyta</taxon>
        <taxon>Spermatophyta</taxon>
        <taxon>Magnoliopsida</taxon>
        <taxon>eudicotyledons</taxon>
        <taxon>Gunneridae</taxon>
        <taxon>Pentapetalae</taxon>
        <taxon>rosids</taxon>
        <taxon>malvids</taxon>
        <taxon>Malvales</taxon>
        <taxon>Malvaceae</taxon>
        <taxon>Malvoideae</taxon>
        <taxon>Hibiscus</taxon>
    </lineage>
</organism>
<keyword evidence="2" id="KW-1185">Reference proteome</keyword>
<name>A0A6A2X7Z1_HIBSY</name>
<gene>
    <name evidence="1" type="ORF">F3Y22_tig00112637pilonHSYRG00006</name>
</gene>
<accession>A0A6A2X7Z1</accession>
<dbReference type="GO" id="GO:0006355">
    <property type="term" value="P:regulation of DNA-templated transcription"/>
    <property type="evidence" value="ECO:0007669"/>
    <property type="project" value="InterPro"/>
</dbReference>
<evidence type="ECO:0000313" key="1">
    <source>
        <dbReference type="EMBL" id="KAE8665220.1"/>
    </source>
</evidence>
<dbReference type="PANTHER" id="PTHR44083:SF30">
    <property type="entry name" value="TOPLESS-LIKE PROTEIN"/>
    <property type="match status" value="1"/>
</dbReference>
<proteinExistence type="predicted"/>
<dbReference type="SUPFAM" id="SSF50978">
    <property type="entry name" value="WD40 repeat-like"/>
    <property type="match status" value="1"/>
</dbReference>
<dbReference type="Proteomes" id="UP000436088">
    <property type="component" value="Unassembled WGS sequence"/>
</dbReference>
<dbReference type="InterPro" id="IPR036322">
    <property type="entry name" value="WD40_repeat_dom_sf"/>
</dbReference>